<dbReference type="Proteomes" id="UP000321907">
    <property type="component" value="Unassembled WGS sequence"/>
</dbReference>
<name>A0A5C7FHQ2_9BACT</name>
<protein>
    <submittedName>
        <fullName evidence="1">GLPGLI family protein</fullName>
    </submittedName>
</protein>
<dbReference type="EMBL" id="VOXD01000045">
    <property type="protein sequence ID" value="TXF85669.1"/>
    <property type="molecule type" value="Genomic_DNA"/>
</dbReference>
<gene>
    <name evidence="1" type="ORF">FUA23_20445</name>
</gene>
<dbReference type="Pfam" id="PF09697">
    <property type="entry name" value="Porph_ging"/>
    <property type="match status" value="1"/>
</dbReference>
<reference evidence="1 2" key="1">
    <citation type="submission" date="2019-08" db="EMBL/GenBank/DDBJ databases">
        <title>Lewinella sp. strain SSH13 Genome sequencing and assembly.</title>
        <authorList>
            <person name="Kim I."/>
        </authorList>
    </citation>
    <scope>NUCLEOTIDE SEQUENCE [LARGE SCALE GENOMIC DNA]</scope>
    <source>
        <strain evidence="1 2">SSH13</strain>
    </source>
</reference>
<keyword evidence="2" id="KW-1185">Reference proteome</keyword>
<proteinExistence type="predicted"/>
<dbReference type="OrthoDB" id="1068986at2"/>
<sequence length="259" mass="29563">MIYRSTVTILALGIILFSGSLIGQNLEACNGIKVEYIFSQKRNGRLISARPERVYFYRNKSLSVISVSGERSIQQDTDNAGNKKVVMKLAEEGDSFVYTDYANEEIKNKIRFFQEDFIVEDKVPQFKWSFTGKKKTIATYNTMEATTDFRGRHYSVWFSPDLPINGGPWKFSGLPGIILEVQDSEDDFNWVCSAITELSERDVKLIAEPSGRRIVTNDEFYDLMRNKLKSWMESIAVRANGSLTSEVSFDESSFLEVTK</sequence>
<evidence type="ECO:0000313" key="2">
    <source>
        <dbReference type="Proteomes" id="UP000321907"/>
    </source>
</evidence>
<accession>A0A5C7FHQ2</accession>
<evidence type="ECO:0000313" key="1">
    <source>
        <dbReference type="EMBL" id="TXF85669.1"/>
    </source>
</evidence>
<comment type="caution">
    <text evidence="1">The sequence shown here is derived from an EMBL/GenBank/DDBJ whole genome shotgun (WGS) entry which is preliminary data.</text>
</comment>
<dbReference type="NCBIfam" id="TIGR01200">
    <property type="entry name" value="GLPGLI"/>
    <property type="match status" value="1"/>
</dbReference>
<organism evidence="1 2">
    <name type="scientific">Neolewinella aurantiaca</name>
    <dbReference type="NCBI Taxonomy" id="2602767"/>
    <lineage>
        <taxon>Bacteria</taxon>
        <taxon>Pseudomonadati</taxon>
        <taxon>Bacteroidota</taxon>
        <taxon>Saprospiria</taxon>
        <taxon>Saprospirales</taxon>
        <taxon>Lewinellaceae</taxon>
        <taxon>Neolewinella</taxon>
    </lineage>
</organism>
<dbReference type="InterPro" id="IPR005901">
    <property type="entry name" value="GLPGLI"/>
</dbReference>
<dbReference type="AlphaFoldDB" id="A0A5C7FHQ2"/>